<dbReference type="Proteomes" id="UP000320762">
    <property type="component" value="Unassembled WGS sequence"/>
</dbReference>
<evidence type="ECO:0000256" key="1">
    <source>
        <dbReference type="SAM" id="SignalP"/>
    </source>
</evidence>
<sequence>MTMVLSLAFLTLSAFAGLSAAEPAYNQSAEYDSGAFGLSPTQQFVAATDYKPVQLNYQLPLNDSTAGLISSGLLFFSPQGGDVEQAGPLIIKQDGTVVWSGAEYAAPSFHIEKYKGEDHIILWKGDFQVGGFGYGNWLVLNNKYEVVANYTTVGLLNDTLSDLHDSHIYEGDLATMTAYLPQPYDLSPYGGPSDGFIASAVVQEINITTNEVLFNWDSIDHVDPADCYFDLPAGAGANYSTPWDYFHINAIDKDEAGNYLLSSRYCHTLFYVDGSSGDIIWRLGGKNSSFAMGEGSDFSWQHDCRWRSNNTISLFDNAGREEEEDAAYSRGLLFNVDFTAMTVELAKEFIPWSGTVSHSQGNVQFLENGNVVIGWGQQPYFQEFDSDGNALWEMHFGVGDVEAYRAFRFEWVGLPSTSPSLAIVNGTAYAWWNGATELASWELRGSSGSGEDVSLVTTPRTDFETAIEFDGWDGYTSYTVVALDGEGQTLGTSEEVTA</sequence>
<dbReference type="PANTHER" id="PTHR35340">
    <property type="entry name" value="PQQ ENZYME REPEAT PROTEIN-RELATED"/>
    <property type="match status" value="1"/>
</dbReference>
<feature type="signal peptide" evidence="1">
    <location>
        <begin position="1"/>
        <end position="21"/>
    </location>
</feature>
<proteinExistence type="predicted"/>
<evidence type="ECO:0000313" key="3">
    <source>
        <dbReference type="Proteomes" id="UP000320762"/>
    </source>
</evidence>
<dbReference type="PANTHER" id="PTHR35340:SF5">
    <property type="entry name" value="ASST-DOMAIN-CONTAINING PROTEIN"/>
    <property type="match status" value="1"/>
</dbReference>
<dbReference type="AlphaFoldDB" id="A0A550BX65"/>
<dbReference type="InterPro" id="IPR053143">
    <property type="entry name" value="Arylsulfate_ST"/>
</dbReference>
<evidence type="ECO:0000313" key="2">
    <source>
        <dbReference type="EMBL" id="TRM57116.1"/>
    </source>
</evidence>
<keyword evidence="1" id="KW-0732">Signal</keyword>
<dbReference type="InterPro" id="IPR039535">
    <property type="entry name" value="ASST-like"/>
</dbReference>
<feature type="chain" id="PRO_5021805872" evidence="1">
    <location>
        <begin position="22"/>
        <end position="498"/>
    </location>
</feature>
<organism evidence="2 3">
    <name type="scientific">Schizophyllum amplum</name>
    <dbReference type="NCBI Taxonomy" id="97359"/>
    <lineage>
        <taxon>Eukaryota</taxon>
        <taxon>Fungi</taxon>
        <taxon>Dikarya</taxon>
        <taxon>Basidiomycota</taxon>
        <taxon>Agaricomycotina</taxon>
        <taxon>Agaricomycetes</taxon>
        <taxon>Agaricomycetidae</taxon>
        <taxon>Agaricales</taxon>
        <taxon>Schizophyllaceae</taxon>
        <taxon>Schizophyllum</taxon>
    </lineage>
</organism>
<protein>
    <submittedName>
        <fullName evidence="2">ASST-domain-containing protein</fullName>
    </submittedName>
</protein>
<dbReference type="Pfam" id="PF14269">
    <property type="entry name" value="Arylsulfotran_2"/>
    <property type="match status" value="1"/>
</dbReference>
<dbReference type="EMBL" id="VDMD01000052">
    <property type="protein sequence ID" value="TRM57116.1"/>
    <property type="molecule type" value="Genomic_DNA"/>
</dbReference>
<name>A0A550BX65_9AGAR</name>
<dbReference type="OrthoDB" id="5427350at2759"/>
<gene>
    <name evidence="2" type="ORF">BD626DRAFT_540740</name>
</gene>
<comment type="caution">
    <text evidence="2">The sequence shown here is derived from an EMBL/GenBank/DDBJ whole genome shotgun (WGS) entry which is preliminary data.</text>
</comment>
<reference evidence="2 3" key="1">
    <citation type="journal article" date="2019" name="New Phytol.">
        <title>Comparative genomics reveals unique wood-decay strategies and fruiting body development in the Schizophyllaceae.</title>
        <authorList>
            <person name="Almasi E."/>
            <person name="Sahu N."/>
            <person name="Krizsan K."/>
            <person name="Balint B."/>
            <person name="Kovacs G.M."/>
            <person name="Kiss B."/>
            <person name="Cseklye J."/>
            <person name="Drula E."/>
            <person name="Henrissat B."/>
            <person name="Nagy I."/>
            <person name="Chovatia M."/>
            <person name="Adam C."/>
            <person name="LaButti K."/>
            <person name="Lipzen A."/>
            <person name="Riley R."/>
            <person name="Grigoriev I.V."/>
            <person name="Nagy L.G."/>
        </authorList>
    </citation>
    <scope>NUCLEOTIDE SEQUENCE [LARGE SCALE GENOMIC DNA]</scope>
    <source>
        <strain evidence="2 3">NL-1724</strain>
    </source>
</reference>
<keyword evidence="3" id="KW-1185">Reference proteome</keyword>
<accession>A0A550BX65</accession>